<evidence type="ECO:0000313" key="6">
    <source>
        <dbReference type="EMBL" id="HAT6344336.1"/>
    </source>
</evidence>
<dbReference type="Proteomes" id="UP000859505">
    <property type="component" value="Unassembled WGS sequence"/>
</dbReference>
<evidence type="ECO:0000256" key="2">
    <source>
        <dbReference type="ARBA" id="ARBA00022748"/>
    </source>
</evidence>
<dbReference type="GO" id="GO:0017004">
    <property type="term" value="P:cytochrome complex assembly"/>
    <property type="evidence" value="ECO:0007669"/>
    <property type="project" value="UniProtKB-KW"/>
</dbReference>
<dbReference type="InterPro" id="IPR017937">
    <property type="entry name" value="Thioredoxin_CS"/>
</dbReference>
<dbReference type="GO" id="GO:0030313">
    <property type="term" value="C:cell envelope"/>
    <property type="evidence" value="ECO:0007669"/>
    <property type="project" value="UniProtKB-SubCell"/>
</dbReference>
<evidence type="ECO:0000259" key="5">
    <source>
        <dbReference type="PROSITE" id="PS51352"/>
    </source>
</evidence>
<name>A0AAD3UAI7_AERHY</name>
<dbReference type="PROSITE" id="PS51352">
    <property type="entry name" value="THIOREDOXIN_2"/>
    <property type="match status" value="1"/>
</dbReference>
<evidence type="ECO:0000256" key="4">
    <source>
        <dbReference type="ARBA" id="ARBA00023284"/>
    </source>
</evidence>
<protein>
    <submittedName>
        <fullName evidence="6">TlpA family protein disulfide reductase</fullName>
    </submittedName>
</protein>
<keyword evidence="4" id="KW-0676">Redox-active center</keyword>
<dbReference type="InterPro" id="IPR013740">
    <property type="entry name" value="Redoxin"/>
</dbReference>
<comment type="subcellular location">
    <subcellularLocation>
        <location evidence="1">Cell envelope</location>
    </subcellularLocation>
</comment>
<organism evidence="6 7">
    <name type="scientific">Aeromonas hydrophila</name>
    <dbReference type="NCBI Taxonomy" id="644"/>
    <lineage>
        <taxon>Bacteria</taxon>
        <taxon>Pseudomonadati</taxon>
        <taxon>Pseudomonadota</taxon>
        <taxon>Gammaproteobacteria</taxon>
        <taxon>Aeromonadales</taxon>
        <taxon>Aeromonadaceae</taxon>
        <taxon>Aeromonas</taxon>
    </lineage>
</organism>
<evidence type="ECO:0000313" key="7">
    <source>
        <dbReference type="Proteomes" id="UP000859505"/>
    </source>
</evidence>
<comment type="caution">
    <text evidence="6">The sequence shown here is derived from an EMBL/GenBank/DDBJ whole genome shotgun (WGS) entry which is preliminary data.</text>
</comment>
<dbReference type="EMBL" id="DACTUL010000013">
    <property type="protein sequence ID" value="HAT6344336.1"/>
    <property type="molecule type" value="Genomic_DNA"/>
</dbReference>
<accession>A0AAD3UAI7</accession>
<feature type="domain" description="Thioredoxin" evidence="5">
    <location>
        <begin position="21"/>
        <end position="157"/>
    </location>
</feature>
<dbReference type="AlphaFoldDB" id="A0AAD3UAI7"/>
<evidence type="ECO:0000256" key="1">
    <source>
        <dbReference type="ARBA" id="ARBA00004196"/>
    </source>
</evidence>
<reference evidence="6" key="2">
    <citation type="submission" date="2020-01" db="EMBL/GenBank/DDBJ databases">
        <authorList>
            <consortium name="NCBI Pathogen Detection Project"/>
        </authorList>
    </citation>
    <scope>NUCLEOTIDE SEQUENCE</scope>
    <source>
        <strain evidence="6">OLC2673_Aeromonas</strain>
    </source>
</reference>
<dbReference type="InterPro" id="IPR050553">
    <property type="entry name" value="Thioredoxin_ResA/DsbE_sf"/>
</dbReference>
<gene>
    <name evidence="6" type="ORF">JAJ28_002061</name>
</gene>
<keyword evidence="3" id="KW-1015">Disulfide bond</keyword>
<dbReference type="PANTHER" id="PTHR42852:SF6">
    <property type="entry name" value="THIOL:DISULFIDE INTERCHANGE PROTEIN DSBE"/>
    <property type="match status" value="1"/>
</dbReference>
<dbReference type="PROSITE" id="PS00194">
    <property type="entry name" value="THIOREDOXIN_1"/>
    <property type="match status" value="1"/>
</dbReference>
<dbReference type="CDD" id="cd02966">
    <property type="entry name" value="TlpA_like_family"/>
    <property type="match status" value="1"/>
</dbReference>
<dbReference type="Gene3D" id="3.40.30.10">
    <property type="entry name" value="Glutaredoxin"/>
    <property type="match status" value="1"/>
</dbReference>
<evidence type="ECO:0000256" key="3">
    <source>
        <dbReference type="ARBA" id="ARBA00023157"/>
    </source>
</evidence>
<sequence length="160" mass="17368">MVRVSARVQELKRICWLIVAGLLTACSPAPPFTDSQNQPVALADFAGKPLLVNYFAPWCAPCLREIPLLEALAREGQTAVVMVNYDPATPAELAKLAGQYRIKVPLLIARQEASLPFPRPAGLPTSYLLDGEGKLQQTLMGELNPSRLEALRASIKPVGH</sequence>
<proteinExistence type="predicted"/>
<dbReference type="GO" id="GO:0015036">
    <property type="term" value="F:disulfide oxidoreductase activity"/>
    <property type="evidence" value="ECO:0007669"/>
    <property type="project" value="UniProtKB-ARBA"/>
</dbReference>
<dbReference type="RefSeq" id="WP_139705711.1">
    <property type="nucleotide sequence ID" value="NZ_CAAKNP010000088.1"/>
</dbReference>
<dbReference type="InterPro" id="IPR036249">
    <property type="entry name" value="Thioredoxin-like_sf"/>
</dbReference>
<dbReference type="PANTHER" id="PTHR42852">
    <property type="entry name" value="THIOL:DISULFIDE INTERCHANGE PROTEIN DSBE"/>
    <property type="match status" value="1"/>
</dbReference>
<keyword evidence="2" id="KW-0201">Cytochrome c-type biogenesis</keyword>
<dbReference type="Pfam" id="PF08534">
    <property type="entry name" value="Redoxin"/>
    <property type="match status" value="1"/>
</dbReference>
<dbReference type="PROSITE" id="PS51257">
    <property type="entry name" value="PROKAR_LIPOPROTEIN"/>
    <property type="match status" value="1"/>
</dbReference>
<dbReference type="SUPFAM" id="SSF52833">
    <property type="entry name" value="Thioredoxin-like"/>
    <property type="match status" value="1"/>
</dbReference>
<reference evidence="6" key="1">
    <citation type="journal article" date="2018" name="Genome Biol.">
        <title>SKESA: strategic k-mer extension for scrupulous assemblies.</title>
        <authorList>
            <person name="Souvorov A."/>
            <person name="Agarwala R."/>
            <person name="Lipman D.J."/>
        </authorList>
    </citation>
    <scope>NUCLEOTIDE SEQUENCE</scope>
    <source>
        <strain evidence="6">OLC2673_Aeromonas</strain>
    </source>
</reference>
<dbReference type="InterPro" id="IPR013766">
    <property type="entry name" value="Thioredoxin_domain"/>
</dbReference>